<dbReference type="Proteomes" id="UP000579153">
    <property type="component" value="Unassembled WGS sequence"/>
</dbReference>
<name>A0A7W9GFJ7_9ACTN</name>
<protein>
    <submittedName>
        <fullName evidence="2">Uncharacterized protein</fullName>
    </submittedName>
</protein>
<feature type="compositionally biased region" description="Low complexity" evidence="1">
    <location>
        <begin position="35"/>
        <end position="47"/>
    </location>
</feature>
<keyword evidence="3" id="KW-1185">Reference proteome</keyword>
<dbReference type="AlphaFoldDB" id="A0A7W9GFJ7"/>
<feature type="compositionally biased region" description="Pro residues" evidence="1">
    <location>
        <begin position="48"/>
        <end position="58"/>
    </location>
</feature>
<feature type="region of interest" description="Disordered" evidence="1">
    <location>
        <begin position="198"/>
        <end position="231"/>
    </location>
</feature>
<feature type="compositionally biased region" description="Low complexity" evidence="1">
    <location>
        <begin position="103"/>
        <end position="131"/>
    </location>
</feature>
<organism evidence="2 3">
    <name type="scientific">Nonomuraea jabiensis</name>
    <dbReference type="NCBI Taxonomy" id="882448"/>
    <lineage>
        <taxon>Bacteria</taxon>
        <taxon>Bacillati</taxon>
        <taxon>Actinomycetota</taxon>
        <taxon>Actinomycetes</taxon>
        <taxon>Streptosporangiales</taxon>
        <taxon>Streptosporangiaceae</taxon>
        <taxon>Nonomuraea</taxon>
    </lineage>
</organism>
<proteinExistence type="predicted"/>
<evidence type="ECO:0000313" key="3">
    <source>
        <dbReference type="Proteomes" id="UP000579153"/>
    </source>
</evidence>
<feature type="region of interest" description="Disordered" evidence="1">
    <location>
        <begin position="1"/>
        <end position="150"/>
    </location>
</feature>
<evidence type="ECO:0000313" key="2">
    <source>
        <dbReference type="EMBL" id="MBB5782874.1"/>
    </source>
</evidence>
<dbReference type="EMBL" id="JACHMB010000001">
    <property type="protein sequence ID" value="MBB5782874.1"/>
    <property type="molecule type" value="Genomic_DNA"/>
</dbReference>
<comment type="caution">
    <text evidence="2">The sequence shown here is derived from an EMBL/GenBank/DDBJ whole genome shotgun (WGS) entry which is preliminary data.</text>
</comment>
<accession>A0A7W9GFJ7</accession>
<reference evidence="2 3" key="1">
    <citation type="submission" date="2020-08" db="EMBL/GenBank/DDBJ databases">
        <title>Sequencing the genomes of 1000 actinobacteria strains.</title>
        <authorList>
            <person name="Klenk H.-P."/>
        </authorList>
    </citation>
    <scope>NUCLEOTIDE SEQUENCE [LARGE SCALE GENOMIC DNA]</scope>
    <source>
        <strain evidence="2 3">DSM 45507</strain>
    </source>
</reference>
<evidence type="ECO:0000256" key="1">
    <source>
        <dbReference type="SAM" id="MobiDB-lite"/>
    </source>
</evidence>
<dbReference type="RefSeq" id="WP_185075890.1">
    <property type="nucleotide sequence ID" value="NZ_JACHMB010000001.1"/>
</dbReference>
<feature type="compositionally biased region" description="Basic and acidic residues" evidence="1">
    <location>
        <begin position="75"/>
        <end position="93"/>
    </location>
</feature>
<sequence>MSGLVQRLIARSREPVTGIRPRPASLFEDHPPAGPAQGRPAALFDAPDPAPAARPPGEAPATGLRRPAVQETEAYEEREIDVERSPRGPEEPGRTPAAPPVPTVTRPDAVDPAVAVRAPRAGRRAPAATPRPQLPADRPGSPLPDLAEAGRAAGAPLLRVAAGPVLAAPARPSRPQAAPDAPASPVVEISIGRLEVRAPQAQAAPQARPPRKDHASVLQAYLRGRSKGELA</sequence>
<gene>
    <name evidence="2" type="ORF">HD596_009630</name>
</gene>